<comment type="catalytic activity">
    <reaction evidence="1">
        <text>ATP + protein L-histidine = ADP + protein N-phospho-L-histidine.</text>
        <dbReference type="EC" id="2.7.13.3"/>
    </reaction>
</comment>
<keyword evidence="3 4" id="KW-0597">Phosphoprotein</keyword>
<dbReference type="SMART" id="SM00387">
    <property type="entry name" value="HATPase_c"/>
    <property type="match status" value="1"/>
</dbReference>
<dbReference type="InterPro" id="IPR000014">
    <property type="entry name" value="PAS"/>
</dbReference>
<dbReference type="Gene3D" id="3.30.450.20">
    <property type="entry name" value="PAS domain"/>
    <property type="match status" value="2"/>
</dbReference>
<proteinExistence type="predicted"/>
<evidence type="ECO:0000256" key="5">
    <source>
        <dbReference type="SAM" id="Phobius"/>
    </source>
</evidence>
<dbReference type="CDD" id="cd00130">
    <property type="entry name" value="PAS"/>
    <property type="match status" value="2"/>
</dbReference>
<dbReference type="InterPro" id="IPR005467">
    <property type="entry name" value="His_kinase_dom"/>
</dbReference>
<dbReference type="InterPro" id="IPR013656">
    <property type="entry name" value="PAS_4"/>
</dbReference>
<dbReference type="InterPro" id="IPR036890">
    <property type="entry name" value="HATPase_C_sf"/>
</dbReference>
<name>A0A370DDW6_9GAMM</name>
<dbReference type="Gene3D" id="3.30.565.10">
    <property type="entry name" value="Histidine kinase-like ATPase, C-terminal domain"/>
    <property type="match status" value="1"/>
</dbReference>
<dbReference type="SUPFAM" id="SSF55785">
    <property type="entry name" value="PYP-like sensor domain (PAS domain)"/>
    <property type="match status" value="2"/>
</dbReference>
<dbReference type="InterPro" id="IPR011006">
    <property type="entry name" value="CheY-like_superfamily"/>
</dbReference>
<dbReference type="SUPFAM" id="SSF47384">
    <property type="entry name" value="Homodimeric domain of signal transducing histidine kinase"/>
    <property type="match status" value="1"/>
</dbReference>
<dbReference type="PRINTS" id="PR00344">
    <property type="entry name" value="BCTRLSENSOR"/>
</dbReference>
<keyword evidence="11" id="KW-1185">Reference proteome</keyword>
<evidence type="ECO:0000259" key="8">
    <source>
        <dbReference type="PROSITE" id="PS50112"/>
    </source>
</evidence>
<dbReference type="PROSITE" id="PS50112">
    <property type="entry name" value="PAS"/>
    <property type="match status" value="2"/>
</dbReference>
<evidence type="ECO:0000256" key="3">
    <source>
        <dbReference type="ARBA" id="ARBA00022553"/>
    </source>
</evidence>
<dbReference type="SMART" id="SM00388">
    <property type="entry name" value="HisKA"/>
    <property type="match status" value="1"/>
</dbReference>
<dbReference type="Pfam" id="PF08448">
    <property type="entry name" value="PAS_4"/>
    <property type="match status" value="2"/>
</dbReference>
<dbReference type="InterPro" id="IPR001789">
    <property type="entry name" value="Sig_transdc_resp-reg_receiver"/>
</dbReference>
<evidence type="ECO:0000256" key="1">
    <source>
        <dbReference type="ARBA" id="ARBA00000085"/>
    </source>
</evidence>
<dbReference type="InterPro" id="IPR036097">
    <property type="entry name" value="HisK_dim/P_sf"/>
</dbReference>
<feature type="transmembrane region" description="Helical" evidence="5">
    <location>
        <begin position="162"/>
        <end position="183"/>
    </location>
</feature>
<dbReference type="InterPro" id="IPR003661">
    <property type="entry name" value="HisK_dim/P_dom"/>
</dbReference>
<dbReference type="PANTHER" id="PTHR43065">
    <property type="entry name" value="SENSOR HISTIDINE KINASE"/>
    <property type="match status" value="1"/>
</dbReference>
<dbReference type="PROSITE" id="PS50113">
    <property type="entry name" value="PAC"/>
    <property type="match status" value="2"/>
</dbReference>
<keyword evidence="5" id="KW-1133">Transmembrane helix</keyword>
<feature type="domain" description="PAS" evidence="8">
    <location>
        <begin position="213"/>
        <end position="283"/>
    </location>
</feature>
<feature type="transmembrane region" description="Helical" evidence="5">
    <location>
        <begin position="87"/>
        <end position="107"/>
    </location>
</feature>
<sequence>MILMEQRNAITIERVRILYEKVFASITTANIAAFIFAYIFREQIASSVLIIWLSYMVVVNLYRYWLLFDYKKTRLNNPCHDKYEKRFAYSTWVLGIGWAFCIVWGLTLPAAEYRIYSLLWLVAFVTVALPVFSSSIKIYYLYVAPTLIISIPLLLFRGGDDTVLGIALIVFTVMMVRSSRGIYNTLNDALVLRNQAQHQADTLKKLRHEKSETEQRMLSIMNHTPAVIYAKDRGGRYIFINQKWEQLFDKKRKGIIGKTDHEIFPQEFAEKFTQNDKAVLTSGHAMESEEVAPHDDGPHTYVTVKFPLFDEEDNLYAVAGVSTDITERTHIEESLRISQQRLLLHREQSPVGIIEWNTNFEPMDWNPAAERIFGYTKEEALGCRITERILPEGVLQEVTKIWEELLNNEGGAYSLNENITKDGRTILCEWHNTPLIDQHGKIIGVTSLVDDVTERQKNEESLRHSQKMDAIGNLTGGIAHDFNNMLNVILGFSDLLKERLSSDDPKLIKYNNEVINASERARKLTSKLLFFSRKMPASSEMADINQLLNGMKHLLERTLTPRIKLVFELEENLWPVWLDQARLEDAILNTGINAMHAMPDGGTLTLSTGNMHLADSEAQNIGVISGEYVLLSVSDTGIGMSRDVQEKMFDPFFTTKGTGGTGLGLSQVYGFIQQSGGTIQVFSEPEHGTRIVFYIPRYKSSKIETSDEDAVELVKLPTGTETILAVDDEVALLELNEEILQNHGYTVLCATNAEQALEILKSKSVDLLLSDVIMPGMDGYQLAAEVMAIYPGIKIQMVSGFSDENKIKASNEELHKQRLYKPFNSEQLLWRVRDLLDGKINK</sequence>
<feature type="domain" description="Histidine kinase" evidence="6">
    <location>
        <begin position="477"/>
        <end position="699"/>
    </location>
</feature>
<feature type="transmembrane region" description="Helical" evidence="5">
    <location>
        <begin position="113"/>
        <end position="132"/>
    </location>
</feature>
<protein>
    <recommendedName>
        <fullName evidence="2">histidine kinase</fullName>
        <ecNumber evidence="2">2.7.13.3</ecNumber>
    </recommendedName>
</protein>
<evidence type="ECO:0000313" key="11">
    <source>
        <dbReference type="Proteomes" id="UP000254266"/>
    </source>
</evidence>
<dbReference type="InterPro" id="IPR000700">
    <property type="entry name" value="PAS-assoc_C"/>
</dbReference>
<dbReference type="Pfam" id="PF00072">
    <property type="entry name" value="Response_reg"/>
    <property type="match status" value="1"/>
</dbReference>
<dbReference type="EMBL" id="QFXC01000011">
    <property type="protein sequence ID" value="RDH82497.1"/>
    <property type="molecule type" value="Genomic_DNA"/>
</dbReference>
<dbReference type="InterPro" id="IPR003594">
    <property type="entry name" value="HATPase_dom"/>
</dbReference>
<dbReference type="SUPFAM" id="SSF55874">
    <property type="entry name" value="ATPase domain of HSP90 chaperone/DNA topoisomerase II/histidine kinase"/>
    <property type="match status" value="1"/>
</dbReference>
<feature type="transmembrane region" description="Helical" evidence="5">
    <location>
        <begin position="21"/>
        <end position="40"/>
    </location>
</feature>
<dbReference type="NCBIfam" id="TIGR00229">
    <property type="entry name" value="sensory_box"/>
    <property type="match status" value="2"/>
</dbReference>
<dbReference type="SMART" id="SM00091">
    <property type="entry name" value="PAS"/>
    <property type="match status" value="2"/>
</dbReference>
<feature type="domain" description="PAC" evidence="9">
    <location>
        <begin position="409"/>
        <end position="464"/>
    </location>
</feature>
<dbReference type="Gene3D" id="1.10.287.130">
    <property type="match status" value="1"/>
</dbReference>
<feature type="domain" description="PAC" evidence="9">
    <location>
        <begin position="284"/>
        <end position="337"/>
    </location>
</feature>
<organism evidence="10 11">
    <name type="scientific">endosymbiont of Galathealinum brachiosum</name>
    <dbReference type="NCBI Taxonomy" id="2200906"/>
    <lineage>
        <taxon>Bacteria</taxon>
        <taxon>Pseudomonadati</taxon>
        <taxon>Pseudomonadota</taxon>
        <taxon>Gammaproteobacteria</taxon>
        <taxon>sulfur-oxidizing symbionts</taxon>
    </lineage>
</organism>
<accession>A0A370DDW6</accession>
<feature type="domain" description="Response regulatory" evidence="7">
    <location>
        <begin position="722"/>
        <end position="836"/>
    </location>
</feature>
<comment type="caution">
    <text evidence="10">The sequence shown here is derived from an EMBL/GenBank/DDBJ whole genome shotgun (WGS) entry which is preliminary data.</text>
</comment>
<evidence type="ECO:0000259" key="9">
    <source>
        <dbReference type="PROSITE" id="PS50113"/>
    </source>
</evidence>
<evidence type="ECO:0000313" key="10">
    <source>
        <dbReference type="EMBL" id="RDH82497.1"/>
    </source>
</evidence>
<dbReference type="SUPFAM" id="SSF52172">
    <property type="entry name" value="CheY-like"/>
    <property type="match status" value="1"/>
</dbReference>
<dbReference type="InterPro" id="IPR035965">
    <property type="entry name" value="PAS-like_dom_sf"/>
</dbReference>
<dbReference type="Pfam" id="PF00512">
    <property type="entry name" value="HisKA"/>
    <property type="match status" value="1"/>
</dbReference>
<dbReference type="Proteomes" id="UP000254266">
    <property type="component" value="Unassembled WGS sequence"/>
</dbReference>
<feature type="domain" description="PAS" evidence="8">
    <location>
        <begin position="338"/>
        <end position="409"/>
    </location>
</feature>
<dbReference type="AlphaFoldDB" id="A0A370DDW6"/>
<dbReference type="PANTHER" id="PTHR43065:SF49">
    <property type="entry name" value="HISTIDINE KINASE"/>
    <property type="match status" value="1"/>
</dbReference>
<keyword evidence="5" id="KW-0472">Membrane</keyword>
<dbReference type="EC" id="2.7.13.3" evidence="2"/>
<dbReference type="PROSITE" id="PS50109">
    <property type="entry name" value="HIS_KIN"/>
    <property type="match status" value="1"/>
</dbReference>
<evidence type="ECO:0000256" key="2">
    <source>
        <dbReference type="ARBA" id="ARBA00012438"/>
    </source>
</evidence>
<dbReference type="CDD" id="cd00082">
    <property type="entry name" value="HisKA"/>
    <property type="match status" value="1"/>
</dbReference>
<feature type="transmembrane region" description="Helical" evidence="5">
    <location>
        <begin position="46"/>
        <end position="66"/>
    </location>
</feature>
<evidence type="ECO:0000259" key="7">
    <source>
        <dbReference type="PROSITE" id="PS50110"/>
    </source>
</evidence>
<dbReference type="Pfam" id="PF02518">
    <property type="entry name" value="HATPase_c"/>
    <property type="match status" value="1"/>
</dbReference>
<evidence type="ECO:0000256" key="4">
    <source>
        <dbReference type="PROSITE-ProRule" id="PRU00169"/>
    </source>
</evidence>
<dbReference type="GO" id="GO:0000155">
    <property type="term" value="F:phosphorelay sensor kinase activity"/>
    <property type="evidence" value="ECO:0007669"/>
    <property type="project" value="InterPro"/>
</dbReference>
<dbReference type="SMART" id="SM00448">
    <property type="entry name" value="REC"/>
    <property type="match status" value="1"/>
</dbReference>
<dbReference type="PROSITE" id="PS50110">
    <property type="entry name" value="RESPONSE_REGULATORY"/>
    <property type="match status" value="1"/>
</dbReference>
<feature type="modified residue" description="4-aspartylphosphate" evidence="4">
    <location>
        <position position="771"/>
    </location>
</feature>
<gene>
    <name evidence="10" type="ORF">DIZ80_09430</name>
</gene>
<keyword evidence="5" id="KW-0812">Transmembrane</keyword>
<reference evidence="10 11" key="1">
    <citation type="journal article" date="2018" name="ISME J.">
        <title>Endosymbiont genomes yield clues of tubeworm success.</title>
        <authorList>
            <person name="Li Y."/>
            <person name="Liles M.R."/>
            <person name="Halanych K.M."/>
        </authorList>
    </citation>
    <scope>NUCLEOTIDE SEQUENCE [LARGE SCALE GENOMIC DNA]</scope>
    <source>
        <strain evidence="10">A1464</strain>
    </source>
</reference>
<evidence type="ECO:0000259" key="6">
    <source>
        <dbReference type="PROSITE" id="PS50109"/>
    </source>
</evidence>
<dbReference type="InterPro" id="IPR004358">
    <property type="entry name" value="Sig_transdc_His_kin-like_C"/>
</dbReference>
<dbReference type="Gene3D" id="3.40.50.2300">
    <property type="match status" value="1"/>
</dbReference>